<evidence type="ECO:0000313" key="3">
    <source>
        <dbReference type="EMBL" id="NRT90048.1"/>
    </source>
</evidence>
<dbReference type="InterPro" id="IPR011335">
    <property type="entry name" value="Restrct_endonuc-II-like"/>
</dbReference>
<dbReference type="Proteomes" id="UP001193748">
    <property type="component" value="Unassembled WGS sequence"/>
</dbReference>
<keyword evidence="1" id="KW-0175">Coiled coil</keyword>
<organism evidence="3 4">
    <name type="scientific">Clostridium beijerinckii</name>
    <name type="common">Clostridium MP</name>
    <dbReference type="NCBI Taxonomy" id="1520"/>
    <lineage>
        <taxon>Bacteria</taxon>
        <taxon>Bacillati</taxon>
        <taxon>Bacillota</taxon>
        <taxon>Clostridia</taxon>
        <taxon>Eubacteriales</taxon>
        <taxon>Clostridiaceae</taxon>
        <taxon>Clostridium</taxon>
    </lineage>
</organism>
<dbReference type="Pfam" id="PF02732">
    <property type="entry name" value="ERCC4"/>
    <property type="match status" value="1"/>
</dbReference>
<evidence type="ECO:0000313" key="4">
    <source>
        <dbReference type="Proteomes" id="UP001193748"/>
    </source>
</evidence>
<gene>
    <name evidence="3" type="ORF">B0H41_003727</name>
</gene>
<evidence type="ECO:0000256" key="1">
    <source>
        <dbReference type="SAM" id="Coils"/>
    </source>
</evidence>
<feature type="domain" description="ERCC4" evidence="2">
    <location>
        <begin position="21"/>
        <end position="183"/>
    </location>
</feature>
<name>A0AAX0B620_CLOBE</name>
<dbReference type="EMBL" id="JABSWW010000001">
    <property type="protein sequence ID" value="NRT90048.1"/>
    <property type="molecule type" value="Genomic_DNA"/>
</dbReference>
<dbReference type="RefSeq" id="WP_111938340.1">
    <property type="nucleotide sequence ID" value="NZ_JABSWK010000001.1"/>
</dbReference>
<dbReference type="AlphaFoldDB" id="A0AAX0B620"/>
<protein>
    <recommendedName>
        <fullName evidence="2">ERCC4 domain-containing protein</fullName>
    </recommendedName>
</protein>
<dbReference type="GO" id="GO:0004518">
    <property type="term" value="F:nuclease activity"/>
    <property type="evidence" value="ECO:0007669"/>
    <property type="project" value="InterPro"/>
</dbReference>
<dbReference type="GO" id="GO:0006259">
    <property type="term" value="P:DNA metabolic process"/>
    <property type="evidence" value="ECO:0007669"/>
    <property type="project" value="UniProtKB-ARBA"/>
</dbReference>
<reference evidence="3" key="2">
    <citation type="journal article" date="2022" name="Nat. Biotechnol.">
        <title>Carbon-negative production of acetone and isopropanol by gas fermentation at industrial pilot scale.</title>
        <authorList>
            <person name="Liew F.E."/>
            <person name="Nogle R."/>
            <person name="Abdalla T."/>
            <person name="Rasor B.J."/>
            <person name="Canter C."/>
            <person name="Jensen R.O."/>
            <person name="Wang L."/>
            <person name="Strutz J."/>
            <person name="Chirania P."/>
            <person name="De Tissera S."/>
            <person name="Mueller A.P."/>
            <person name="Ruan Z."/>
            <person name="Gao A."/>
            <person name="Tran L."/>
            <person name="Engle N.L."/>
            <person name="Bromley J.C."/>
            <person name="Daniell J."/>
            <person name="Conrado R."/>
            <person name="Tschaplinski T.J."/>
            <person name="Giannone R.J."/>
            <person name="Hettich R.L."/>
            <person name="Karim A.S."/>
            <person name="Simpson S.D."/>
            <person name="Brown S.D."/>
            <person name="Leang C."/>
            <person name="Jewett M.C."/>
            <person name="Kopke M."/>
        </authorList>
    </citation>
    <scope>NUCLEOTIDE SEQUENCE</scope>
    <source>
        <strain evidence="3">DJ080</strain>
    </source>
</reference>
<comment type="caution">
    <text evidence="3">The sequence shown here is derived from an EMBL/GenBank/DDBJ whole genome shotgun (WGS) entry which is preliminary data.</text>
</comment>
<evidence type="ECO:0000259" key="2">
    <source>
        <dbReference type="Pfam" id="PF02732"/>
    </source>
</evidence>
<proteinExistence type="predicted"/>
<dbReference type="Gene3D" id="3.40.50.10130">
    <property type="match status" value="1"/>
</dbReference>
<accession>A0AAX0B620</accession>
<reference evidence="3" key="1">
    <citation type="submission" date="2020-05" db="EMBL/GenBank/DDBJ databases">
        <authorList>
            <person name="Brown S."/>
            <person name="Huntemann M."/>
            <person name="Clum A."/>
            <person name="Spunde A."/>
            <person name="Palaniappan K."/>
            <person name="Ritter S."/>
            <person name="Mikhailova N."/>
            <person name="Chen I.-M."/>
            <person name="Stamatis D."/>
            <person name="Reddy T."/>
            <person name="O'Malley R."/>
            <person name="Daum C."/>
            <person name="Shapiro N."/>
            <person name="Ivanova N."/>
            <person name="Kyrpides N."/>
            <person name="Woyke T."/>
        </authorList>
    </citation>
    <scope>NUCLEOTIDE SEQUENCE</scope>
    <source>
        <strain evidence="3">DJ080</strain>
    </source>
</reference>
<dbReference type="InterPro" id="IPR006166">
    <property type="entry name" value="ERCC4_domain"/>
</dbReference>
<feature type="coiled-coil region" evidence="1">
    <location>
        <begin position="82"/>
        <end position="109"/>
    </location>
</feature>
<dbReference type="SUPFAM" id="SSF52980">
    <property type="entry name" value="Restriction endonuclease-like"/>
    <property type="match status" value="1"/>
</dbReference>
<sequence length="222" mass="26801">MRYKFTEKEIKELLDKMVVLVDTREQANQHVIQWLNKRKKPFKTQKLDYGDYSCMLPIGSFKGQTRDIYFTDEIVIERKFCIDELAMNLKDNKTNINEIKKEIIELLGEKYLEKVLKTDYNRLKYEFATLNKYNIKFFIFLEDKNFDINIRDSSSYRSQYEPDRLYKRLKGLQSEFNTQIRPIDKEFIGCEIYNTLRYEVRNVLVHKGFIEDTDLFLEESAL</sequence>
<dbReference type="GO" id="GO:0003677">
    <property type="term" value="F:DNA binding"/>
    <property type="evidence" value="ECO:0007669"/>
    <property type="project" value="InterPro"/>
</dbReference>